<evidence type="ECO:0000313" key="2">
    <source>
        <dbReference type="EMBL" id="GER93130.1"/>
    </source>
</evidence>
<proteinExistence type="predicted"/>
<sequence>MDRLLFHLLTSPPITPFTDSKNRSQNTDFQKKNGLKAVG</sequence>
<name>A0A5J4L2P0_9ZZZZ</name>
<feature type="region of interest" description="Disordered" evidence="1">
    <location>
        <begin position="13"/>
        <end position="39"/>
    </location>
</feature>
<organism evidence="2">
    <name type="scientific">hot springs metagenome</name>
    <dbReference type="NCBI Taxonomy" id="433727"/>
    <lineage>
        <taxon>unclassified sequences</taxon>
        <taxon>metagenomes</taxon>
        <taxon>ecological metagenomes</taxon>
    </lineage>
</organism>
<gene>
    <name evidence="2" type="ORF">A45J_0863</name>
</gene>
<accession>A0A5J4L2P0</accession>
<comment type="caution">
    <text evidence="2">The sequence shown here is derived from an EMBL/GenBank/DDBJ whole genome shotgun (WGS) entry which is preliminary data.</text>
</comment>
<protein>
    <submittedName>
        <fullName evidence="2">Uncharacterized protein</fullName>
    </submittedName>
</protein>
<reference evidence="2" key="1">
    <citation type="submission" date="2019-10" db="EMBL/GenBank/DDBJ databases">
        <title>Metagenomic sequencing of thiosulfate-disproportionating enrichment culture.</title>
        <authorList>
            <person name="Umezawa K."/>
            <person name="Kojima H."/>
            <person name="Fukui M."/>
        </authorList>
    </citation>
    <scope>NUCLEOTIDE SEQUENCE</scope>
    <source>
        <strain evidence="2">45J</strain>
    </source>
</reference>
<evidence type="ECO:0000256" key="1">
    <source>
        <dbReference type="SAM" id="MobiDB-lite"/>
    </source>
</evidence>
<feature type="compositionally biased region" description="Polar residues" evidence="1">
    <location>
        <begin position="17"/>
        <end position="28"/>
    </location>
</feature>
<dbReference type="AlphaFoldDB" id="A0A5J4L2P0"/>
<dbReference type="EMBL" id="BLAB01000001">
    <property type="protein sequence ID" value="GER93130.1"/>
    <property type="molecule type" value="Genomic_DNA"/>
</dbReference>